<dbReference type="Pfam" id="PF13304">
    <property type="entry name" value="AAA_21"/>
    <property type="match status" value="2"/>
</dbReference>
<gene>
    <name evidence="2" type="ORF">SAMN02745202_02202</name>
</gene>
<dbReference type="InterPro" id="IPR003959">
    <property type="entry name" value="ATPase_AAA_core"/>
</dbReference>
<dbReference type="AlphaFoldDB" id="A0A1T4RCX7"/>
<evidence type="ECO:0000313" key="3">
    <source>
        <dbReference type="Proteomes" id="UP000190065"/>
    </source>
</evidence>
<dbReference type="Gene3D" id="3.40.50.300">
    <property type="entry name" value="P-loop containing nucleotide triphosphate hydrolases"/>
    <property type="match status" value="2"/>
</dbReference>
<dbReference type="SUPFAM" id="SSF52540">
    <property type="entry name" value="P-loop containing nucleoside triphosphate hydrolases"/>
    <property type="match status" value="1"/>
</dbReference>
<dbReference type="PANTHER" id="PTHR40396">
    <property type="entry name" value="ATPASE-LIKE PROTEIN"/>
    <property type="match status" value="1"/>
</dbReference>
<protein>
    <submittedName>
        <fullName evidence="2">ATPase/GTPase, AAA15 family</fullName>
    </submittedName>
</protein>
<dbReference type="STRING" id="28136.SAMN02745202_02202"/>
<dbReference type="RefSeq" id="WP_078805823.1">
    <property type="nucleotide sequence ID" value="NZ_FUXK01000031.1"/>
</dbReference>
<dbReference type="InterPro" id="IPR027417">
    <property type="entry name" value="P-loop_NTPase"/>
</dbReference>
<dbReference type="eggNOG" id="COG1106">
    <property type="taxonomic scope" value="Bacteria"/>
</dbReference>
<proteinExistence type="predicted"/>
<evidence type="ECO:0000313" key="2">
    <source>
        <dbReference type="EMBL" id="SKA13769.1"/>
    </source>
</evidence>
<dbReference type="EMBL" id="FUXK01000031">
    <property type="protein sequence ID" value="SKA13769.1"/>
    <property type="molecule type" value="Genomic_DNA"/>
</dbReference>
<feature type="domain" description="ATPase AAA-type core" evidence="1">
    <location>
        <begin position="46"/>
        <end position="142"/>
    </location>
</feature>
<name>A0A1T4RCX7_9BACT</name>
<reference evidence="2 3" key="1">
    <citation type="submission" date="2017-02" db="EMBL/GenBank/DDBJ databases">
        <authorList>
            <person name="Peterson S.W."/>
        </authorList>
    </citation>
    <scope>NUCLEOTIDE SEQUENCE [LARGE SCALE GENOMIC DNA]</scope>
    <source>
        <strain evidence="2 3">ATCC 43324</strain>
    </source>
</reference>
<dbReference type="Proteomes" id="UP000190065">
    <property type="component" value="Unassembled WGS sequence"/>
</dbReference>
<dbReference type="PANTHER" id="PTHR40396:SF1">
    <property type="entry name" value="ATPASE AAA-TYPE CORE DOMAIN-CONTAINING PROTEIN"/>
    <property type="match status" value="1"/>
</dbReference>
<dbReference type="GO" id="GO:0005524">
    <property type="term" value="F:ATP binding"/>
    <property type="evidence" value="ECO:0007669"/>
    <property type="project" value="InterPro"/>
</dbReference>
<sequence length="428" mass="49251">MIQEFSVRNFRSFKDEATLSFEATKDTTFEDTQVVTVAPQVRLLRFAVIYGPNASGKSNLLLALDFLRRFWFHNPKTMDDAIDVDPFLLDAHTPTEPSVFKLVFFVGETKYKYELALDQHVVHREELSYYKTHQPTLLLERGLEQGQSTLKLHSSLKVSRAVLEALTVKCLPNMSFFAARKKVNCTLALVDAARDWMQNGGMPVIEPDTEMFEYANRKLLEDVALKDYLIRFIRRADFNITDIKMRKEEAQWIDSIKNLVNGADELPQALRDAFSSDKKIYQIHTDFEHTVVDDRGEPQHYMLPENLQSRGTSRAFGVEAGIYTAIKKQCFLPVDEIDSSLHPEIVAFVIERFLQEKGRSQLLVTTHYDPLLSRVDDLFRKDSVWFTEKEANGSSSLYALVEFKGLNKIRSLQHAYRNGRFGALPNIY</sequence>
<dbReference type="GO" id="GO:0016887">
    <property type="term" value="F:ATP hydrolysis activity"/>
    <property type="evidence" value="ECO:0007669"/>
    <property type="project" value="InterPro"/>
</dbReference>
<organism evidence="2 3">
    <name type="scientific">Segatella oulorum</name>
    <dbReference type="NCBI Taxonomy" id="28136"/>
    <lineage>
        <taxon>Bacteria</taxon>
        <taxon>Pseudomonadati</taxon>
        <taxon>Bacteroidota</taxon>
        <taxon>Bacteroidia</taxon>
        <taxon>Bacteroidales</taxon>
        <taxon>Prevotellaceae</taxon>
        <taxon>Segatella</taxon>
    </lineage>
</organism>
<accession>A0A1T4RCX7</accession>
<feature type="domain" description="ATPase AAA-type core" evidence="1">
    <location>
        <begin position="254"/>
        <end position="368"/>
    </location>
</feature>
<evidence type="ECO:0000259" key="1">
    <source>
        <dbReference type="Pfam" id="PF13304"/>
    </source>
</evidence>